<evidence type="ECO:0000313" key="2">
    <source>
        <dbReference type="EMBL" id="MEA5140012.1"/>
    </source>
</evidence>
<evidence type="ECO:0000256" key="1">
    <source>
        <dbReference type="SAM" id="MobiDB-lite"/>
    </source>
</evidence>
<protein>
    <recommendedName>
        <fullName evidence="4">Lipocalin-like domain-containing protein</fullName>
    </recommendedName>
</protein>
<comment type="caution">
    <text evidence="2">The sequence shown here is derived from an EMBL/GenBank/DDBJ whole genome shotgun (WGS) entry which is preliminary data.</text>
</comment>
<feature type="region of interest" description="Disordered" evidence="1">
    <location>
        <begin position="136"/>
        <end position="156"/>
    </location>
</feature>
<dbReference type="Proteomes" id="UP001302949">
    <property type="component" value="Unassembled WGS sequence"/>
</dbReference>
<evidence type="ECO:0000313" key="3">
    <source>
        <dbReference type="Proteomes" id="UP001302949"/>
    </source>
</evidence>
<dbReference type="RefSeq" id="WP_323297170.1">
    <property type="nucleotide sequence ID" value="NZ_JAYFUM010000014.1"/>
</dbReference>
<sequence>MKNVALKSLFIIVVITLITFSCKKSDVEPTMPVGTGEFAFASTKYSGGCFAVPSSSCSGSTDVMIVSDNKVNTLIVYNMPDNTSGTYTISNGWNSATDCGVLYVLAVKDASGITASINGTLTKTGATTFALTTSVTDDPSTSASTATTARGNYQKL</sequence>
<keyword evidence="3" id="KW-1185">Reference proteome</keyword>
<accession>A0ABU5QBK6</accession>
<feature type="compositionally biased region" description="Low complexity" evidence="1">
    <location>
        <begin position="136"/>
        <end position="149"/>
    </location>
</feature>
<evidence type="ECO:0008006" key="4">
    <source>
        <dbReference type="Google" id="ProtNLM"/>
    </source>
</evidence>
<organism evidence="2 3">
    <name type="scientific">Arcicella rigui</name>
    <dbReference type="NCBI Taxonomy" id="797020"/>
    <lineage>
        <taxon>Bacteria</taxon>
        <taxon>Pseudomonadati</taxon>
        <taxon>Bacteroidota</taxon>
        <taxon>Cytophagia</taxon>
        <taxon>Cytophagales</taxon>
        <taxon>Flectobacillaceae</taxon>
        <taxon>Arcicella</taxon>
    </lineage>
</organism>
<name>A0ABU5QBK6_9BACT</name>
<reference evidence="2 3" key="1">
    <citation type="submission" date="2023-12" db="EMBL/GenBank/DDBJ databases">
        <title>Novel species of the genus Arcicella isolated from rivers.</title>
        <authorList>
            <person name="Lu H."/>
        </authorList>
    </citation>
    <scope>NUCLEOTIDE SEQUENCE [LARGE SCALE GENOMIC DNA]</scope>
    <source>
        <strain evidence="2 3">KCTC 23307</strain>
    </source>
</reference>
<dbReference type="EMBL" id="JAYFUM010000014">
    <property type="protein sequence ID" value="MEA5140012.1"/>
    <property type="molecule type" value="Genomic_DNA"/>
</dbReference>
<dbReference type="PROSITE" id="PS51257">
    <property type="entry name" value="PROKAR_LIPOPROTEIN"/>
    <property type="match status" value="1"/>
</dbReference>
<proteinExistence type="predicted"/>
<gene>
    <name evidence="2" type="ORF">VB248_12750</name>
</gene>